<evidence type="ECO:0000313" key="3">
    <source>
        <dbReference type="EMBL" id="KAB8134718.1"/>
    </source>
</evidence>
<dbReference type="OrthoDB" id="2966368at2"/>
<dbReference type="InterPro" id="IPR048862">
    <property type="entry name" value="SPOCS_spoVID_N"/>
</dbReference>
<accession>A0A7C8KZ10</accession>
<evidence type="ECO:0000313" key="4">
    <source>
        <dbReference type="Proteomes" id="UP000480246"/>
    </source>
</evidence>
<dbReference type="Gene3D" id="3.10.350.10">
    <property type="entry name" value="LysM domain"/>
    <property type="match status" value="1"/>
</dbReference>
<evidence type="ECO:0000256" key="1">
    <source>
        <dbReference type="SAM" id="Coils"/>
    </source>
</evidence>
<dbReference type="Pfam" id="PF20918">
    <property type="entry name" value="SPOCS_spoVID-N"/>
    <property type="match status" value="1"/>
</dbReference>
<dbReference type="CDD" id="cd00118">
    <property type="entry name" value="LysM"/>
    <property type="match status" value="1"/>
</dbReference>
<comment type="caution">
    <text evidence="3">The sequence shown here is derived from an EMBL/GenBank/DDBJ whole genome shotgun (WGS) entry which is preliminary data.</text>
</comment>
<gene>
    <name evidence="3" type="ORF">F9U64_11305</name>
</gene>
<dbReference type="AlphaFoldDB" id="A0A7C8KZ10"/>
<keyword evidence="4" id="KW-1185">Reference proteome</keyword>
<dbReference type="PROSITE" id="PS51782">
    <property type="entry name" value="LYSM"/>
    <property type="match status" value="1"/>
</dbReference>
<reference evidence="3 4" key="1">
    <citation type="submission" date="2019-10" db="EMBL/GenBank/DDBJ databases">
        <title>Gracilibacillus sp. nov. isolated from rice seeds.</title>
        <authorList>
            <person name="He S."/>
        </authorList>
    </citation>
    <scope>NUCLEOTIDE SEQUENCE [LARGE SCALE GENOMIC DNA]</scope>
    <source>
        <strain evidence="3 4">TD8</strain>
    </source>
</reference>
<dbReference type="InterPro" id="IPR036779">
    <property type="entry name" value="LysM_dom_sf"/>
</dbReference>
<name>A0A7C8KZ10_9BACI</name>
<proteinExistence type="predicted"/>
<sequence>MLVRLNIMEGGTMLQDAYTFTLNENIAFDHDYPIKEMLGIGLEPVLSIQEMGETLSIRGVMELKGEYIISEERGGEEVINGQDVERIEMMSDDLCEFFHKFVMDISIPMERVNEVNSVVVDVDHFDYSIESDRCLSIEAVLAIKGLSQNTSEIITAAEEEQLPRFETEEKIDEPLIEEESFQFVVNEEQQPEPVNQEINNNVTPLSNEFKQDNEPAFEELREVSDDQSVSEEIAEQTAEQEAVEEIEEVEEEVKEERLRVQARAETEDTSYLLNIFAEEEDTAYTRLKLYIVQPTDQMTSIAEKYNVTPRQIMRTNQLEDEDLSSGQLIYIPVTSEE</sequence>
<keyword evidence="1" id="KW-0175">Coiled coil</keyword>
<organism evidence="3 4">
    <name type="scientific">Gracilibacillus oryzae</name>
    <dbReference type="NCBI Taxonomy" id="1672701"/>
    <lineage>
        <taxon>Bacteria</taxon>
        <taxon>Bacillati</taxon>
        <taxon>Bacillota</taxon>
        <taxon>Bacilli</taxon>
        <taxon>Bacillales</taxon>
        <taxon>Bacillaceae</taxon>
        <taxon>Gracilibacillus</taxon>
    </lineage>
</organism>
<dbReference type="Proteomes" id="UP000480246">
    <property type="component" value="Unassembled WGS sequence"/>
</dbReference>
<dbReference type="SUPFAM" id="SSF54106">
    <property type="entry name" value="LysM domain"/>
    <property type="match status" value="1"/>
</dbReference>
<dbReference type="Pfam" id="PF01476">
    <property type="entry name" value="LysM"/>
    <property type="match status" value="1"/>
</dbReference>
<feature type="domain" description="LysM" evidence="2">
    <location>
        <begin position="288"/>
        <end position="331"/>
    </location>
</feature>
<dbReference type="EMBL" id="WEID01000054">
    <property type="protein sequence ID" value="KAB8134718.1"/>
    <property type="molecule type" value="Genomic_DNA"/>
</dbReference>
<feature type="coiled-coil region" evidence="1">
    <location>
        <begin position="235"/>
        <end position="266"/>
    </location>
</feature>
<dbReference type="SMART" id="SM00257">
    <property type="entry name" value="LysM"/>
    <property type="match status" value="1"/>
</dbReference>
<evidence type="ECO:0000259" key="2">
    <source>
        <dbReference type="PROSITE" id="PS51782"/>
    </source>
</evidence>
<protein>
    <submittedName>
        <fullName evidence="3">LysM peptidoglycan-binding domain-containing protein</fullName>
    </submittedName>
</protein>
<dbReference type="InterPro" id="IPR018392">
    <property type="entry name" value="LysM"/>
</dbReference>